<dbReference type="InterPro" id="IPR013783">
    <property type="entry name" value="Ig-like_fold"/>
</dbReference>
<dbReference type="AlphaFoldDB" id="A0A517P8S9"/>
<dbReference type="Proteomes" id="UP000318741">
    <property type="component" value="Chromosome"/>
</dbReference>
<dbReference type="PANTHER" id="PTHR37833">
    <property type="entry name" value="LIPOPROTEIN-RELATED"/>
    <property type="match status" value="1"/>
</dbReference>
<name>A0A517P8S9_9PLAN</name>
<proteinExistence type="predicted"/>
<reference evidence="1 2" key="1">
    <citation type="submission" date="2019-02" db="EMBL/GenBank/DDBJ databases">
        <title>Deep-cultivation of Planctomycetes and their phenomic and genomic characterization uncovers novel biology.</title>
        <authorList>
            <person name="Wiegand S."/>
            <person name="Jogler M."/>
            <person name="Boedeker C."/>
            <person name="Pinto D."/>
            <person name="Vollmers J."/>
            <person name="Rivas-Marin E."/>
            <person name="Kohn T."/>
            <person name="Peeters S.H."/>
            <person name="Heuer A."/>
            <person name="Rast P."/>
            <person name="Oberbeckmann S."/>
            <person name="Bunk B."/>
            <person name="Jeske O."/>
            <person name="Meyerdierks A."/>
            <person name="Storesund J.E."/>
            <person name="Kallscheuer N."/>
            <person name="Luecker S."/>
            <person name="Lage O.M."/>
            <person name="Pohl T."/>
            <person name="Merkel B.J."/>
            <person name="Hornburger P."/>
            <person name="Mueller R.-W."/>
            <person name="Bruemmer F."/>
            <person name="Labrenz M."/>
            <person name="Spormann A.M."/>
            <person name="Op den Camp H."/>
            <person name="Overmann J."/>
            <person name="Amann R."/>
            <person name="Jetten M.S.M."/>
            <person name="Mascher T."/>
            <person name="Medema M.H."/>
            <person name="Devos D.P."/>
            <person name="Kaster A.-K."/>
            <person name="Ovreas L."/>
            <person name="Rohde M."/>
            <person name="Galperin M.Y."/>
            <person name="Jogler C."/>
        </authorList>
    </citation>
    <scope>NUCLEOTIDE SEQUENCE [LARGE SCALE GENOMIC DNA]</scope>
    <source>
        <strain evidence="1 2">CA12</strain>
    </source>
</reference>
<dbReference type="Pfam" id="PF07610">
    <property type="entry name" value="DUF1573"/>
    <property type="match status" value="1"/>
</dbReference>
<organism evidence="1 2">
    <name type="scientific">Alienimonas californiensis</name>
    <dbReference type="NCBI Taxonomy" id="2527989"/>
    <lineage>
        <taxon>Bacteria</taxon>
        <taxon>Pseudomonadati</taxon>
        <taxon>Planctomycetota</taxon>
        <taxon>Planctomycetia</taxon>
        <taxon>Planctomycetales</taxon>
        <taxon>Planctomycetaceae</taxon>
        <taxon>Alienimonas</taxon>
    </lineage>
</organism>
<dbReference type="OrthoDB" id="273711at2"/>
<evidence type="ECO:0000313" key="2">
    <source>
        <dbReference type="Proteomes" id="UP000318741"/>
    </source>
</evidence>
<sequence length="376" mass="39974">MLRPAPRSCILERAFIPGRVRPLLLGVAAGLAGLLALPADGAAQIYYGTPIAGGRSFQGGPVAVATTRDDSWAKGLFSETEHDFGVVARGALTQHPVTIENTTDRTVHISSVGASCTCASGRVDNQTLAPGESTTLTLEMNTRQFHGKKDSNVIVQFDAPQFAEVRIPVQMYCRKDVVLTPGEVNFGAVEKGAGAERTVQIAYAGFAGWQIRSVEGGGKLLDAEVTETGRTASGADYALRVRLSPDAPPGPIRERLTLVTSDANNPKVPVLVEGEVEDDITVRDVDLGTVVSGQTKRFNVVLRGKEPFKINGIVCDGKAGDNFGMKLPDAERPVHVVPMEFTAPAGNGAYEETFTVDVEGREEPVVFYARGRVLGG</sequence>
<dbReference type="RefSeq" id="WP_145358684.1">
    <property type="nucleotide sequence ID" value="NZ_CP036265.1"/>
</dbReference>
<gene>
    <name evidence="1" type="ORF">CA12_18740</name>
</gene>
<accession>A0A517P8S9</accession>
<evidence type="ECO:0008006" key="3">
    <source>
        <dbReference type="Google" id="ProtNLM"/>
    </source>
</evidence>
<dbReference type="EMBL" id="CP036265">
    <property type="protein sequence ID" value="QDT15780.1"/>
    <property type="molecule type" value="Genomic_DNA"/>
</dbReference>
<dbReference type="KEGG" id="acaf:CA12_18740"/>
<dbReference type="PANTHER" id="PTHR37833:SF1">
    <property type="entry name" value="SIGNAL PEPTIDE PROTEIN"/>
    <property type="match status" value="1"/>
</dbReference>
<dbReference type="InterPro" id="IPR011467">
    <property type="entry name" value="DUF1573"/>
</dbReference>
<evidence type="ECO:0000313" key="1">
    <source>
        <dbReference type="EMBL" id="QDT15780.1"/>
    </source>
</evidence>
<keyword evidence="2" id="KW-1185">Reference proteome</keyword>
<protein>
    <recommendedName>
        <fullName evidence="3">DUF1573 domain-containing protein</fullName>
    </recommendedName>
</protein>
<dbReference type="Gene3D" id="2.60.40.10">
    <property type="entry name" value="Immunoglobulins"/>
    <property type="match status" value="2"/>
</dbReference>